<protein>
    <submittedName>
        <fullName evidence="3">Uncharacterized protein</fullName>
    </submittedName>
</protein>
<feature type="compositionally biased region" description="Polar residues" evidence="1">
    <location>
        <begin position="260"/>
        <end position="272"/>
    </location>
</feature>
<sequence>MGLLSSNDLLLDFIYEYISNNFLYILFIIDGILTGALLAFIIFIYSYSWSIIHFCLTGIIVFISNYYQLNKLKKDSLLDNFQKDFILIIINILHIIYCILNGLQTYMHRIIALSAASLILNDQTIRDAIDFTRQVKTKREFIKTTLTVLKDGVKIIYNDEQKFSTIVPSTMIAGSAVSKTSFDDTVGVVYISPLNGQHYPAFVHIYRCDSSRTAQKFLSRLRAYLLIESHRLQIVQLEQYLLNHNLLNIDAFNARKSHKTNTGVSSMSPSNDNRQEKKIDPVKSITEELQKKINSKEPILFPPKDYDTIHAAHGNIQRAQVWRSTQPAIVGYSPINSDDNRTRQDRQTSALPINDELKNKAVIEDNNEKSHLPTHRSDVTVDPVEAVSLAFDFLKDETSSIFTDNDGNIEHLEMQQPTKSPVYRFRPSQITAITKKLFSRHNNYELRNGLPQSNPSSRNDFNASNNNNHNNNNNNINNNNNNNNYNNNNNNNHFIQNRNRTRSEIRLDYDQQSNVHHNPFHENRLVKVNGAAITMNPIWSAQSPAMVSSQPNLLSDQNYADSIVPHRQLTPDMEPRRSSVAVQYSHYASYPDNKPGMMRQQQHENQRKRSVPSQHQSNRKQAAQSQFLDTNEFILRASNGQPLRNVQYPNRHVSRDHRPHSVHDNGTTFDVYY</sequence>
<organism evidence="3 4">
    <name type="scientific">Rotaria sordida</name>
    <dbReference type="NCBI Taxonomy" id="392033"/>
    <lineage>
        <taxon>Eukaryota</taxon>
        <taxon>Metazoa</taxon>
        <taxon>Spiralia</taxon>
        <taxon>Gnathifera</taxon>
        <taxon>Rotifera</taxon>
        <taxon>Eurotatoria</taxon>
        <taxon>Bdelloidea</taxon>
        <taxon>Philodinida</taxon>
        <taxon>Philodinidae</taxon>
        <taxon>Rotaria</taxon>
    </lineage>
</organism>
<keyword evidence="2" id="KW-1133">Transmembrane helix</keyword>
<evidence type="ECO:0000256" key="1">
    <source>
        <dbReference type="SAM" id="MobiDB-lite"/>
    </source>
</evidence>
<feature type="transmembrane region" description="Helical" evidence="2">
    <location>
        <begin position="21"/>
        <end position="45"/>
    </location>
</feature>
<dbReference type="Proteomes" id="UP000663823">
    <property type="component" value="Unassembled WGS sequence"/>
</dbReference>
<evidence type="ECO:0000313" key="4">
    <source>
        <dbReference type="Proteomes" id="UP000663823"/>
    </source>
</evidence>
<dbReference type="AlphaFoldDB" id="A0A818SY07"/>
<proteinExistence type="predicted"/>
<feature type="compositionally biased region" description="Polar residues" evidence="1">
    <location>
        <begin position="664"/>
        <end position="673"/>
    </location>
</feature>
<feature type="region of interest" description="Disordered" evidence="1">
    <location>
        <begin position="445"/>
        <end position="495"/>
    </location>
</feature>
<dbReference type="EMBL" id="CAJOAX010001040">
    <property type="protein sequence ID" value="CAF3679306.1"/>
    <property type="molecule type" value="Genomic_DNA"/>
</dbReference>
<evidence type="ECO:0000256" key="2">
    <source>
        <dbReference type="SAM" id="Phobius"/>
    </source>
</evidence>
<keyword evidence="2" id="KW-0812">Transmembrane</keyword>
<gene>
    <name evidence="3" type="ORF">OTI717_LOCUS11110</name>
</gene>
<feature type="compositionally biased region" description="Polar residues" evidence="1">
    <location>
        <begin position="611"/>
        <end position="624"/>
    </location>
</feature>
<feature type="compositionally biased region" description="Low complexity" evidence="1">
    <location>
        <begin position="465"/>
        <end position="492"/>
    </location>
</feature>
<feature type="transmembrane region" description="Helical" evidence="2">
    <location>
        <begin position="85"/>
        <end position="103"/>
    </location>
</feature>
<dbReference type="PANTHER" id="PTHR41148:SF1">
    <property type="entry name" value="LP09875P"/>
    <property type="match status" value="1"/>
</dbReference>
<feature type="transmembrane region" description="Helical" evidence="2">
    <location>
        <begin position="51"/>
        <end position="69"/>
    </location>
</feature>
<feature type="region of interest" description="Disordered" evidence="1">
    <location>
        <begin position="653"/>
        <end position="673"/>
    </location>
</feature>
<name>A0A818SY07_9BILA</name>
<evidence type="ECO:0000313" key="3">
    <source>
        <dbReference type="EMBL" id="CAF3679306.1"/>
    </source>
</evidence>
<feature type="compositionally biased region" description="Polar residues" evidence="1">
    <location>
        <begin position="450"/>
        <end position="464"/>
    </location>
</feature>
<dbReference type="PANTHER" id="PTHR41148">
    <property type="entry name" value="LP09875P"/>
    <property type="match status" value="1"/>
</dbReference>
<reference evidence="3" key="1">
    <citation type="submission" date="2021-02" db="EMBL/GenBank/DDBJ databases">
        <authorList>
            <person name="Nowell W R."/>
        </authorList>
    </citation>
    <scope>NUCLEOTIDE SEQUENCE</scope>
</reference>
<feature type="region of interest" description="Disordered" evidence="1">
    <location>
        <begin position="259"/>
        <end position="278"/>
    </location>
</feature>
<keyword evidence="2" id="KW-0472">Membrane</keyword>
<feature type="region of interest" description="Disordered" evidence="1">
    <location>
        <begin position="589"/>
        <end position="624"/>
    </location>
</feature>
<comment type="caution">
    <text evidence="3">The sequence shown here is derived from an EMBL/GenBank/DDBJ whole genome shotgun (WGS) entry which is preliminary data.</text>
</comment>
<accession>A0A818SY07</accession>